<feature type="binding site" evidence="4">
    <location>
        <begin position="223"/>
        <end position="224"/>
    </location>
    <ligand>
        <name>D-glyceraldehyde 3-phosphate</name>
        <dbReference type="ChEBI" id="CHEBI:59776"/>
    </ligand>
</feature>
<accession>A0A1F4VR67</accession>
<dbReference type="Pfam" id="PF00044">
    <property type="entry name" value="Gp_dh_N"/>
    <property type="match status" value="1"/>
</dbReference>
<dbReference type="PIRSF" id="PIRSF000149">
    <property type="entry name" value="GAP_DH"/>
    <property type="match status" value="1"/>
</dbReference>
<dbReference type="CDD" id="cd05214">
    <property type="entry name" value="GAPDH_I_N"/>
    <property type="match status" value="1"/>
</dbReference>
<feature type="binding site" evidence="5">
    <location>
        <begin position="11"/>
        <end position="12"/>
    </location>
    <ligand>
        <name>NAD(+)</name>
        <dbReference type="ChEBI" id="CHEBI:57540"/>
    </ligand>
</feature>
<dbReference type="FunFam" id="3.30.360.10:FF:000002">
    <property type="entry name" value="Glyceraldehyde-3-phosphate dehydrogenase"/>
    <property type="match status" value="1"/>
</dbReference>
<evidence type="ECO:0000313" key="10">
    <source>
        <dbReference type="Proteomes" id="UP000178964"/>
    </source>
</evidence>
<feature type="active site" description="Nucleophile" evidence="3">
    <location>
        <position position="160"/>
    </location>
</feature>
<dbReference type="Gene3D" id="3.30.360.10">
    <property type="entry name" value="Dihydrodipicolinate Reductase, domain 2"/>
    <property type="match status" value="1"/>
</dbReference>
<comment type="caution">
    <text evidence="9">The sequence shown here is derived from an EMBL/GenBank/DDBJ whole genome shotgun (WGS) entry which is preliminary data.</text>
</comment>
<dbReference type="InterPro" id="IPR006424">
    <property type="entry name" value="Glyceraldehyde-3-P_DH_1"/>
</dbReference>
<dbReference type="STRING" id="1802627.A3A70_01390"/>
<keyword evidence="5" id="KW-0547">Nucleotide-binding</keyword>
<dbReference type="AlphaFoldDB" id="A0A1F4VR67"/>
<dbReference type="GO" id="GO:0051287">
    <property type="term" value="F:NAD binding"/>
    <property type="evidence" value="ECO:0007669"/>
    <property type="project" value="InterPro"/>
</dbReference>
<dbReference type="InterPro" id="IPR020829">
    <property type="entry name" value="GlycerAld_3-P_DH_cat"/>
</dbReference>
<reference evidence="9 10" key="1">
    <citation type="journal article" date="2016" name="Nat. Commun.">
        <title>Thousands of microbial genomes shed light on interconnected biogeochemical processes in an aquifer system.</title>
        <authorList>
            <person name="Anantharaman K."/>
            <person name="Brown C.T."/>
            <person name="Hug L.A."/>
            <person name="Sharon I."/>
            <person name="Castelle C.J."/>
            <person name="Probst A.J."/>
            <person name="Thomas B.C."/>
            <person name="Singh A."/>
            <person name="Wilkins M.J."/>
            <person name="Karaoz U."/>
            <person name="Brodie E.L."/>
            <person name="Williams K.H."/>
            <person name="Hubbard S.S."/>
            <person name="Banfield J.F."/>
        </authorList>
    </citation>
    <scope>NUCLEOTIDE SEQUENCE [LARGE SCALE GENOMIC DNA]</scope>
</reference>
<dbReference type="Proteomes" id="UP000178964">
    <property type="component" value="Unassembled WGS sequence"/>
</dbReference>
<feature type="binding site" evidence="4">
    <location>
        <begin position="159"/>
        <end position="161"/>
    </location>
    <ligand>
        <name>D-glyceraldehyde 3-phosphate</name>
        <dbReference type="ChEBI" id="CHEBI:59776"/>
    </ligand>
</feature>
<dbReference type="NCBIfam" id="TIGR01534">
    <property type="entry name" value="GAPDH-I"/>
    <property type="match status" value="1"/>
</dbReference>
<dbReference type="EMBL" id="MEVK01000014">
    <property type="protein sequence ID" value="OGC59520.1"/>
    <property type="molecule type" value="Genomic_DNA"/>
</dbReference>
<dbReference type="InterPro" id="IPR020828">
    <property type="entry name" value="GlycerAld_3-P_DH_NAD(P)-bd"/>
</dbReference>
<dbReference type="Gene3D" id="3.40.50.720">
    <property type="entry name" value="NAD(P)-binding Rossmann-like Domain"/>
    <property type="match status" value="1"/>
</dbReference>
<organism evidence="9 10">
    <name type="scientific">candidate division WWE3 bacterium RIFCSPLOWO2_01_FULL_42_11</name>
    <dbReference type="NCBI Taxonomy" id="1802627"/>
    <lineage>
        <taxon>Bacteria</taxon>
        <taxon>Katanobacteria</taxon>
    </lineage>
</organism>
<name>A0A1F4VR67_UNCKA</name>
<evidence type="ECO:0000256" key="7">
    <source>
        <dbReference type="RuleBase" id="RU000397"/>
    </source>
</evidence>
<feature type="binding site" evidence="5">
    <location>
        <position position="88"/>
    </location>
    <ligand>
        <name>NAD(+)</name>
        <dbReference type="ChEBI" id="CHEBI:57540"/>
    </ligand>
</feature>
<feature type="binding site" evidence="4">
    <location>
        <position position="246"/>
    </location>
    <ligand>
        <name>D-glyceraldehyde 3-phosphate</name>
        <dbReference type="ChEBI" id="CHEBI:59776"/>
    </ligand>
</feature>
<feature type="binding site" evidence="5">
    <location>
        <position position="329"/>
    </location>
    <ligand>
        <name>NAD(+)</name>
        <dbReference type="ChEBI" id="CHEBI:57540"/>
    </ligand>
</feature>
<dbReference type="Pfam" id="PF02800">
    <property type="entry name" value="Gp_dh_C"/>
    <property type="match status" value="1"/>
</dbReference>
<keyword evidence="5" id="KW-0520">NAD</keyword>
<evidence type="ECO:0000256" key="1">
    <source>
        <dbReference type="ARBA" id="ARBA00007406"/>
    </source>
</evidence>
<feature type="binding site" evidence="5">
    <location>
        <position position="130"/>
    </location>
    <ligand>
        <name>NAD(+)</name>
        <dbReference type="ChEBI" id="CHEBI:57540"/>
    </ligand>
</feature>
<dbReference type="SUPFAM" id="SSF51735">
    <property type="entry name" value="NAD(P)-binding Rossmann-fold domains"/>
    <property type="match status" value="1"/>
</dbReference>
<comment type="similarity">
    <text evidence="1 7">Belongs to the glyceraldehyde-3-phosphate dehydrogenase family.</text>
</comment>
<evidence type="ECO:0000256" key="5">
    <source>
        <dbReference type="PIRSR" id="PIRSR000149-3"/>
    </source>
</evidence>
<dbReference type="PANTHER" id="PTHR43148">
    <property type="entry name" value="GLYCERALDEHYDE-3-PHOSPHATE DEHYDROGENASE 2"/>
    <property type="match status" value="1"/>
</dbReference>
<dbReference type="GO" id="GO:0016620">
    <property type="term" value="F:oxidoreductase activity, acting on the aldehyde or oxo group of donors, NAD or NADP as acceptor"/>
    <property type="evidence" value="ECO:0007669"/>
    <property type="project" value="InterPro"/>
</dbReference>
<dbReference type="SUPFAM" id="SSF55347">
    <property type="entry name" value="Glyceraldehyde-3-phosphate dehydrogenase-like, C-terminal domain"/>
    <property type="match status" value="1"/>
</dbReference>
<proteinExistence type="inferred from homology"/>
<dbReference type="SMART" id="SM00846">
    <property type="entry name" value="Gp_dh_N"/>
    <property type="match status" value="1"/>
</dbReference>
<protein>
    <submittedName>
        <fullName evidence="9">Type I glyceraldehyde-3-phosphate dehydrogenase</fullName>
    </submittedName>
</protein>
<feature type="domain" description="Glyceraldehyde 3-phosphate dehydrogenase NAD(P) binding" evidence="8">
    <location>
        <begin position="2"/>
        <end position="160"/>
    </location>
</feature>
<evidence type="ECO:0000256" key="6">
    <source>
        <dbReference type="PIRSR" id="PIRSR000149-4"/>
    </source>
</evidence>
<dbReference type="GO" id="GO:0050661">
    <property type="term" value="F:NADP binding"/>
    <property type="evidence" value="ECO:0007669"/>
    <property type="project" value="InterPro"/>
</dbReference>
<dbReference type="FunFam" id="3.40.50.720:FF:000001">
    <property type="entry name" value="Glyceraldehyde-3-phosphate dehydrogenase"/>
    <property type="match status" value="1"/>
</dbReference>
<dbReference type="GO" id="GO:0006006">
    <property type="term" value="P:glucose metabolic process"/>
    <property type="evidence" value="ECO:0007669"/>
    <property type="project" value="InterPro"/>
</dbReference>
<evidence type="ECO:0000256" key="2">
    <source>
        <dbReference type="ARBA" id="ARBA00023002"/>
    </source>
</evidence>
<dbReference type="InterPro" id="IPR020831">
    <property type="entry name" value="GlycerAld/Erythrose_P_DH"/>
</dbReference>
<evidence type="ECO:0000313" key="9">
    <source>
        <dbReference type="EMBL" id="OGC59520.1"/>
    </source>
</evidence>
<evidence type="ECO:0000256" key="4">
    <source>
        <dbReference type="PIRSR" id="PIRSR000149-2"/>
    </source>
</evidence>
<dbReference type="CDD" id="cd18126">
    <property type="entry name" value="GAPDH_I_C"/>
    <property type="match status" value="1"/>
</dbReference>
<evidence type="ECO:0000259" key="8">
    <source>
        <dbReference type="SMART" id="SM00846"/>
    </source>
</evidence>
<dbReference type="PRINTS" id="PR00078">
    <property type="entry name" value="G3PDHDRGNASE"/>
</dbReference>
<evidence type="ECO:0000256" key="3">
    <source>
        <dbReference type="PIRSR" id="PIRSR000149-1"/>
    </source>
</evidence>
<feature type="binding site" evidence="4">
    <location>
        <position position="190"/>
    </location>
    <ligand>
        <name>D-glyceraldehyde 3-phosphate</name>
        <dbReference type="ChEBI" id="CHEBI:59776"/>
    </ligand>
</feature>
<keyword evidence="2" id="KW-0560">Oxidoreductase</keyword>
<feature type="site" description="Activates thiol group during catalysis" evidence="6">
    <location>
        <position position="187"/>
    </location>
</feature>
<gene>
    <name evidence="9" type="ORF">A3A70_01390</name>
</gene>
<sequence length="350" mass="37389">MVTAAINGFGRIGRIAFRIALESHSKEVDIVAINTSGSMDALGWAHLLRYDSVYGKFSNEVLVEGPGEDPEIGVLVIEGKRYPILAQREPSKIPWKRYGAEVVIESTGVFISEEGARQHITAGAKKVVITSPDKGGNVGTYLIGVNEYKGAHDVVSNGSCTTNCVAPVAAVIQGEIGIKKAMLSTLHAVTAEQNTVDGSPPGGHLNDLRRARAAFSNIIPTSTGAAQTVTRAIPELSGLFDGMAIRVPILCGSIVDFTFVTKRATSVEEVNGIFKKAAENPRWKGILAVTDEPLVSSDIVGRTESAIVDLSLTKVEDGDLVKVLAWYDNEWGFSHRLIEQVIAVGSHQNA</sequence>
<dbReference type="InterPro" id="IPR036291">
    <property type="entry name" value="NAD(P)-bd_dom_sf"/>
</dbReference>